<accession>A0A2M8EY75</accession>
<sequence>MNNKVQLTKTGFEKLQSDLNSLKKTGLPEAINRLQKARSMGDLKENSEYSAAKENLAFVENRVAELEQMIQQAEVIDIANDNNTISLGKKFIAIINREEKTITIVGEYEADPVNGKYSVTSPIGKALLGKKVGDSVEINIPAGKITYEIVSLQ</sequence>
<dbReference type="InterPro" id="IPR022691">
    <property type="entry name" value="Tscrpt_elong_fac_GreA/B_N"/>
</dbReference>
<dbReference type="InterPro" id="IPR001437">
    <property type="entry name" value="Tscrpt_elong_fac_GreA/B_C"/>
</dbReference>
<dbReference type="GO" id="GO:0070063">
    <property type="term" value="F:RNA polymerase binding"/>
    <property type="evidence" value="ECO:0007669"/>
    <property type="project" value="InterPro"/>
</dbReference>
<evidence type="ECO:0000256" key="5">
    <source>
        <dbReference type="ARBA" id="ARBA00023163"/>
    </source>
</evidence>
<evidence type="ECO:0000259" key="10">
    <source>
        <dbReference type="Pfam" id="PF01272"/>
    </source>
</evidence>
<dbReference type="SUPFAM" id="SSF46557">
    <property type="entry name" value="GreA transcript cleavage protein, N-terminal domain"/>
    <property type="match status" value="1"/>
</dbReference>
<evidence type="ECO:0000256" key="2">
    <source>
        <dbReference type="ARBA" id="ARBA00013729"/>
    </source>
</evidence>
<dbReference type="PANTHER" id="PTHR30437">
    <property type="entry name" value="TRANSCRIPTION ELONGATION FACTOR GREA"/>
    <property type="match status" value="1"/>
</dbReference>
<protein>
    <recommendedName>
        <fullName evidence="2 8">Transcription elongation factor GreA</fullName>
    </recommendedName>
    <alternativeName>
        <fullName evidence="7 8">Transcript cleavage factor GreA</fullName>
    </alternativeName>
</protein>
<dbReference type="InterPro" id="IPR018151">
    <property type="entry name" value="TF_GreA/GreB_CS"/>
</dbReference>
<dbReference type="GO" id="GO:0003746">
    <property type="term" value="F:translation elongation factor activity"/>
    <property type="evidence" value="ECO:0007669"/>
    <property type="project" value="UniProtKB-KW"/>
</dbReference>
<evidence type="ECO:0000259" key="11">
    <source>
        <dbReference type="Pfam" id="PF03449"/>
    </source>
</evidence>
<keyword evidence="8" id="KW-0175">Coiled coil</keyword>
<keyword evidence="3 8" id="KW-0805">Transcription regulation</keyword>
<feature type="coiled-coil region" evidence="8">
    <location>
        <begin position="49"/>
        <end position="76"/>
    </location>
</feature>
<dbReference type="HAMAP" id="MF_00105">
    <property type="entry name" value="GreA_GreB"/>
    <property type="match status" value="1"/>
</dbReference>
<evidence type="ECO:0000313" key="12">
    <source>
        <dbReference type="EMBL" id="PJC31278.1"/>
    </source>
</evidence>
<dbReference type="InterPro" id="IPR036953">
    <property type="entry name" value="GreA/GreB_C_sf"/>
</dbReference>
<keyword evidence="12" id="KW-0648">Protein biosynthesis</keyword>
<dbReference type="EMBL" id="PFSA01000079">
    <property type="protein sequence ID" value="PJC31278.1"/>
    <property type="molecule type" value="Genomic_DNA"/>
</dbReference>
<dbReference type="Gene3D" id="3.10.50.30">
    <property type="entry name" value="Transcription elongation factor, GreA/GreB, C-terminal domain"/>
    <property type="match status" value="1"/>
</dbReference>
<gene>
    <name evidence="8" type="primary">greA</name>
    <name evidence="12" type="ORF">CO049_04365</name>
</gene>
<dbReference type="GO" id="GO:0006354">
    <property type="term" value="P:DNA-templated transcription elongation"/>
    <property type="evidence" value="ECO:0007669"/>
    <property type="project" value="TreeGrafter"/>
</dbReference>
<dbReference type="SUPFAM" id="SSF54534">
    <property type="entry name" value="FKBP-like"/>
    <property type="match status" value="1"/>
</dbReference>
<dbReference type="Pfam" id="PF01272">
    <property type="entry name" value="GreA_GreB"/>
    <property type="match status" value="1"/>
</dbReference>
<keyword evidence="4 8" id="KW-0238">DNA-binding</keyword>
<dbReference type="InterPro" id="IPR006359">
    <property type="entry name" value="Tscrpt_elong_fac_GreA"/>
</dbReference>
<dbReference type="Proteomes" id="UP000229777">
    <property type="component" value="Unassembled WGS sequence"/>
</dbReference>
<dbReference type="PANTHER" id="PTHR30437:SF4">
    <property type="entry name" value="TRANSCRIPTION ELONGATION FACTOR GREA"/>
    <property type="match status" value="1"/>
</dbReference>
<reference evidence="13" key="1">
    <citation type="submission" date="2017-09" db="EMBL/GenBank/DDBJ databases">
        <title>Depth-based differentiation of microbial function through sediment-hosted aquifers and enrichment of novel symbionts in the deep terrestrial subsurface.</title>
        <authorList>
            <person name="Probst A.J."/>
            <person name="Ladd B."/>
            <person name="Jarett J.K."/>
            <person name="Geller-Mcgrath D.E."/>
            <person name="Sieber C.M.K."/>
            <person name="Emerson J.B."/>
            <person name="Anantharaman K."/>
            <person name="Thomas B.C."/>
            <person name="Malmstrom R."/>
            <person name="Stieglmeier M."/>
            <person name="Klingl A."/>
            <person name="Woyke T."/>
            <person name="Ryan C.M."/>
            <person name="Banfield J.F."/>
        </authorList>
    </citation>
    <scope>NUCLEOTIDE SEQUENCE [LARGE SCALE GENOMIC DNA]</scope>
</reference>
<proteinExistence type="inferred from homology"/>
<comment type="caution">
    <text evidence="12">The sequence shown here is derived from an EMBL/GenBank/DDBJ whole genome shotgun (WGS) entry which is preliminary data.</text>
</comment>
<organism evidence="12 13">
    <name type="scientific">Candidatus Roizmanbacteria bacterium CG_4_9_14_0_2_um_filter_36_12</name>
    <dbReference type="NCBI Taxonomy" id="1974837"/>
    <lineage>
        <taxon>Bacteria</taxon>
        <taxon>Candidatus Roizmaniibacteriota</taxon>
    </lineage>
</organism>
<evidence type="ECO:0000256" key="3">
    <source>
        <dbReference type="ARBA" id="ARBA00023015"/>
    </source>
</evidence>
<comment type="function">
    <text evidence="6 8 9">Necessary for efficient RNA polymerase transcription elongation past template-encoded arresting sites. The arresting sites in DNA have the property of trapping a certain fraction of elongating RNA polymerases that pass through, resulting in locked ternary complexes. Cleavage of the nascent transcript by cleavage factors such as GreA or GreB allows the resumption of elongation from the new 3'terminus. GreA releases sequences of 2 to 3 nucleotides.</text>
</comment>
<dbReference type="NCBIfam" id="NF001263">
    <property type="entry name" value="PRK00226.1-4"/>
    <property type="match status" value="1"/>
</dbReference>
<evidence type="ECO:0000256" key="8">
    <source>
        <dbReference type="HAMAP-Rule" id="MF_00105"/>
    </source>
</evidence>
<evidence type="ECO:0000256" key="6">
    <source>
        <dbReference type="ARBA" id="ARBA00024916"/>
    </source>
</evidence>
<dbReference type="PROSITE" id="PS00830">
    <property type="entry name" value="GREAB_2"/>
    <property type="match status" value="1"/>
</dbReference>
<comment type="similarity">
    <text evidence="1 8 9">Belongs to the GreA/GreB family.</text>
</comment>
<dbReference type="PIRSF" id="PIRSF006092">
    <property type="entry name" value="GreA_GreB"/>
    <property type="match status" value="1"/>
</dbReference>
<feature type="domain" description="Transcription elongation factor GreA/GreB N-terminal" evidence="11">
    <location>
        <begin position="6"/>
        <end position="75"/>
    </location>
</feature>
<dbReference type="AlphaFoldDB" id="A0A2M8EY75"/>
<evidence type="ECO:0000256" key="4">
    <source>
        <dbReference type="ARBA" id="ARBA00023125"/>
    </source>
</evidence>
<evidence type="ECO:0000256" key="9">
    <source>
        <dbReference type="RuleBase" id="RU000556"/>
    </source>
</evidence>
<keyword evidence="5 8" id="KW-0804">Transcription</keyword>
<dbReference type="GO" id="GO:0032784">
    <property type="term" value="P:regulation of DNA-templated transcription elongation"/>
    <property type="evidence" value="ECO:0007669"/>
    <property type="project" value="UniProtKB-UniRule"/>
</dbReference>
<dbReference type="InterPro" id="IPR028624">
    <property type="entry name" value="Tscrpt_elong_fac_GreA/B"/>
</dbReference>
<dbReference type="FunFam" id="1.10.287.180:FF:000001">
    <property type="entry name" value="Transcription elongation factor GreA"/>
    <property type="match status" value="1"/>
</dbReference>
<dbReference type="InterPro" id="IPR023459">
    <property type="entry name" value="Tscrpt_elong_fac_GreA/B_fam"/>
</dbReference>
<evidence type="ECO:0000256" key="7">
    <source>
        <dbReference type="ARBA" id="ARBA00030776"/>
    </source>
</evidence>
<dbReference type="InterPro" id="IPR036805">
    <property type="entry name" value="Tscrpt_elong_fac_GreA/B_N_sf"/>
</dbReference>
<dbReference type="Gene3D" id="1.10.287.180">
    <property type="entry name" value="Transcription elongation factor, GreA/GreB, N-terminal domain"/>
    <property type="match status" value="1"/>
</dbReference>
<keyword evidence="12" id="KW-0251">Elongation factor</keyword>
<dbReference type="NCBIfam" id="TIGR01462">
    <property type="entry name" value="greA"/>
    <property type="match status" value="1"/>
</dbReference>
<evidence type="ECO:0000256" key="1">
    <source>
        <dbReference type="ARBA" id="ARBA00008213"/>
    </source>
</evidence>
<dbReference type="Pfam" id="PF03449">
    <property type="entry name" value="GreA_GreB_N"/>
    <property type="match status" value="1"/>
</dbReference>
<evidence type="ECO:0000313" key="13">
    <source>
        <dbReference type="Proteomes" id="UP000229777"/>
    </source>
</evidence>
<feature type="domain" description="Transcription elongation factor GreA/GreB C-terminal" evidence="10">
    <location>
        <begin position="96"/>
        <end position="151"/>
    </location>
</feature>
<name>A0A2M8EY75_9BACT</name>
<dbReference type="GO" id="GO:0003677">
    <property type="term" value="F:DNA binding"/>
    <property type="evidence" value="ECO:0007669"/>
    <property type="project" value="UniProtKB-UniRule"/>
</dbReference>